<dbReference type="Proteomes" id="UP000000593">
    <property type="component" value="Chromosome 1"/>
</dbReference>
<evidence type="ECO:0000256" key="1">
    <source>
        <dbReference type="SAM" id="Phobius"/>
    </source>
</evidence>
<keyword evidence="3" id="KW-1185">Reference proteome</keyword>
<keyword evidence="1" id="KW-1133">Transmembrane helix</keyword>
<keyword evidence="1" id="KW-0812">Transmembrane</keyword>
<keyword evidence="1" id="KW-0472">Membrane</keyword>
<dbReference type="eggNOG" id="ENOG5032M24">
    <property type="taxonomic scope" value="Bacteria"/>
</dbReference>
<feature type="transmembrane region" description="Helical" evidence="1">
    <location>
        <begin position="170"/>
        <end position="191"/>
    </location>
</feature>
<evidence type="ECO:0000313" key="3">
    <source>
        <dbReference type="Proteomes" id="UP000000593"/>
    </source>
</evidence>
<gene>
    <name evidence="2" type="ordered locus">PBPRA1504</name>
</gene>
<reference evidence="3" key="1">
    <citation type="journal article" date="2005" name="Science">
        <title>Life at depth: Photobacterium profundum genome sequence and expression analysis.</title>
        <authorList>
            <person name="Vezzi A."/>
            <person name="Campanaro S."/>
            <person name="D'Angelo M."/>
            <person name="Simonato F."/>
            <person name="Vitulo N."/>
            <person name="Lauro F.M."/>
            <person name="Cestaro A."/>
            <person name="Malacrida G."/>
            <person name="Simionati B."/>
            <person name="Cannata N."/>
            <person name="Romualdi C."/>
            <person name="Bartlett D.H."/>
            <person name="Valle G."/>
        </authorList>
    </citation>
    <scope>NUCLEOTIDE SEQUENCE [LARGE SCALE GENOMIC DNA]</scope>
    <source>
        <strain evidence="3">ATCC BAA-1253 / SS9</strain>
    </source>
</reference>
<evidence type="ECO:0000313" key="2">
    <source>
        <dbReference type="EMBL" id="CAG19915.1"/>
    </source>
</evidence>
<proteinExistence type="predicted"/>
<dbReference type="EMBL" id="CR378667">
    <property type="protein sequence ID" value="CAG19915.1"/>
    <property type="molecule type" value="Genomic_DNA"/>
</dbReference>
<feature type="transmembrane region" description="Helical" evidence="1">
    <location>
        <begin position="221"/>
        <end position="243"/>
    </location>
</feature>
<feature type="transmembrane region" description="Helical" evidence="1">
    <location>
        <begin position="36"/>
        <end position="55"/>
    </location>
</feature>
<organism evidence="2 3">
    <name type="scientific">Photobacterium profundum (strain SS9)</name>
    <dbReference type="NCBI Taxonomy" id="298386"/>
    <lineage>
        <taxon>Bacteria</taxon>
        <taxon>Pseudomonadati</taxon>
        <taxon>Pseudomonadota</taxon>
        <taxon>Gammaproteobacteria</taxon>
        <taxon>Vibrionales</taxon>
        <taxon>Vibrionaceae</taxon>
        <taxon>Photobacterium</taxon>
    </lineage>
</organism>
<dbReference type="HOGENOM" id="CLU_070549_0_0_6"/>
<dbReference type="AlphaFoldDB" id="Q6LS11"/>
<protein>
    <submittedName>
        <fullName evidence="2">Uncharacterized protein</fullName>
    </submittedName>
</protein>
<accession>Q6LS11</accession>
<name>Q6LS11_PHOPR</name>
<sequence>MILISMFCGAVSIMSLASKEFQFFISEAFPAIQNNSTFVFLMLLVSFASLGFIYLQSGSEETANRDNVILTEKYLAQAEKSQQLTEIKINEIFKKIEVFESDKNLTKEEKQLVIEQIVNQSKIESITSIFKGETEKLKDDLKSSLGLDHLKDASSDIIRRLRREISDLRLRSNVNLLIGMSITAGGLYLLWSTVSIVDSSELLKQLASENGESNSKFIKNLILPLVPRVMLIIFVEVFAYFFLRLYKNGLNEIKYFQNELTNIESKLSAVQFAYITNNEAALKISLESLAKTERNFVLEKGQTTVELEKAKSESELTRNIISTIPDLFKKMGKQ</sequence>
<dbReference type="KEGG" id="ppr:PBPRA1504"/>